<evidence type="ECO:0000256" key="3">
    <source>
        <dbReference type="ARBA" id="ARBA00022729"/>
    </source>
</evidence>
<dbReference type="STRING" id="1006004.GBAG_1638"/>
<dbReference type="SUPFAM" id="SSF53850">
    <property type="entry name" value="Periplasmic binding protein-like II"/>
    <property type="match status" value="1"/>
</dbReference>
<feature type="signal peptide" evidence="4">
    <location>
        <begin position="1"/>
        <end position="33"/>
    </location>
</feature>
<dbReference type="SMART" id="SM00062">
    <property type="entry name" value="PBPb"/>
    <property type="match status" value="1"/>
</dbReference>
<dbReference type="AlphaFoldDB" id="A0A085GFF7"/>
<feature type="chain" id="PRO_5001791101" evidence="4">
    <location>
        <begin position="34"/>
        <end position="305"/>
    </location>
</feature>
<evidence type="ECO:0000256" key="2">
    <source>
        <dbReference type="ARBA" id="ARBA00022448"/>
    </source>
</evidence>
<comment type="similarity">
    <text evidence="1">Belongs to the bacterial solute-binding protein 3 family.</text>
</comment>
<evidence type="ECO:0000259" key="5">
    <source>
        <dbReference type="SMART" id="SM00062"/>
    </source>
</evidence>
<dbReference type="RefSeq" id="WP_034494881.1">
    <property type="nucleotide sequence ID" value="NZ_JMPI01000023.1"/>
</dbReference>
<dbReference type="CDD" id="cd13688">
    <property type="entry name" value="PBP2_GltI_DEBP"/>
    <property type="match status" value="1"/>
</dbReference>
<gene>
    <name evidence="6" type="ORF">GBAG_1638</name>
</gene>
<dbReference type="InterPro" id="IPR001638">
    <property type="entry name" value="Solute-binding_3/MltF_N"/>
</dbReference>
<proteinExistence type="inferred from homology"/>
<dbReference type="EMBL" id="JMPI01000023">
    <property type="protein sequence ID" value="KFC82452.1"/>
    <property type="molecule type" value="Genomic_DNA"/>
</dbReference>
<keyword evidence="3 4" id="KW-0732">Signal</keyword>
<evidence type="ECO:0000256" key="4">
    <source>
        <dbReference type="SAM" id="SignalP"/>
    </source>
</evidence>
<comment type="caution">
    <text evidence="6">The sequence shown here is derived from an EMBL/GenBank/DDBJ whole genome shotgun (WGS) entry which is preliminary data.</text>
</comment>
<dbReference type="PANTHER" id="PTHR30085:SF2">
    <property type="entry name" value="GLUTAMATE_ASPARTATE IMPORT SOLUTE-BINDING PROTEIN"/>
    <property type="match status" value="1"/>
</dbReference>
<dbReference type="PANTHER" id="PTHR30085">
    <property type="entry name" value="AMINO ACID ABC TRANSPORTER PERMEASE"/>
    <property type="match status" value="1"/>
</dbReference>
<reference evidence="6 7" key="1">
    <citation type="submission" date="2014-05" db="EMBL/GenBank/DDBJ databases">
        <title>ATOL: Assembling a taxonomically balanced genome-scale reconstruction of the evolutionary history of the Enterobacteriaceae.</title>
        <authorList>
            <person name="Plunkett G.III."/>
            <person name="Neeno-Eckwall E.C."/>
            <person name="Glasner J.D."/>
            <person name="Perna N.T."/>
        </authorList>
    </citation>
    <scope>NUCLEOTIDE SEQUENCE [LARGE SCALE GENOMIC DNA]</scope>
    <source>
        <strain evidence="6 7">ATCC 33320</strain>
    </source>
</reference>
<evidence type="ECO:0000256" key="1">
    <source>
        <dbReference type="ARBA" id="ARBA00010333"/>
    </source>
</evidence>
<name>A0A085GFF7_9ENTR</name>
<sequence>MSLLIKSLYQASCFTAAALIFSLGMLIPSSGHAEDILARITQNKTITLSYQTDVFPYSYFENNKPQGYSIDICHKLIDMIKQELKLPELRIKWVPVTTATQFLTVKNKSIDMGCIPTIYTAERQKIVTFSEPYFFSATRFVSRMEDDITDIEELNGHTVIVKSGTVFVRHIQEANAQHQLSLNIDLGTDNTKAFSELESGRTPVIVSSDVLLLAQAALSGHPQAFRISAQTLSPRLPIAMPIKKGNPKFTALINTSMKRLLQSPDFMTIYNKWFMRPIMPEGVTLNLPLSPELKKRISSQTPYAY</sequence>
<keyword evidence="7" id="KW-1185">Reference proteome</keyword>
<dbReference type="Proteomes" id="UP000028653">
    <property type="component" value="Unassembled WGS sequence"/>
</dbReference>
<feature type="domain" description="Solute-binding protein family 3/N-terminal" evidence="5">
    <location>
        <begin position="45"/>
        <end position="277"/>
    </location>
</feature>
<evidence type="ECO:0000313" key="6">
    <source>
        <dbReference type="EMBL" id="KFC82452.1"/>
    </source>
</evidence>
<dbReference type="eggNOG" id="COG0834">
    <property type="taxonomic scope" value="Bacteria"/>
</dbReference>
<keyword evidence="2" id="KW-0813">Transport</keyword>
<dbReference type="OrthoDB" id="7240770at2"/>
<dbReference type="Gene3D" id="3.40.190.10">
    <property type="entry name" value="Periplasmic binding protein-like II"/>
    <property type="match status" value="2"/>
</dbReference>
<evidence type="ECO:0000313" key="7">
    <source>
        <dbReference type="Proteomes" id="UP000028653"/>
    </source>
</evidence>
<dbReference type="InterPro" id="IPR051455">
    <property type="entry name" value="Bact_solute-bind_prot3"/>
</dbReference>
<protein>
    <submittedName>
        <fullName evidence="6">Periplasmic binding component of a glutamate/aspartate transporter</fullName>
    </submittedName>
</protein>
<organism evidence="6 7">
    <name type="scientific">Buttiauxella agrestis ATCC 33320</name>
    <dbReference type="NCBI Taxonomy" id="1006004"/>
    <lineage>
        <taxon>Bacteria</taxon>
        <taxon>Pseudomonadati</taxon>
        <taxon>Pseudomonadota</taxon>
        <taxon>Gammaproteobacteria</taxon>
        <taxon>Enterobacterales</taxon>
        <taxon>Enterobacteriaceae</taxon>
        <taxon>Buttiauxella</taxon>
    </lineage>
</organism>
<dbReference type="GO" id="GO:0006865">
    <property type="term" value="P:amino acid transport"/>
    <property type="evidence" value="ECO:0007669"/>
    <property type="project" value="TreeGrafter"/>
</dbReference>
<dbReference type="Pfam" id="PF00497">
    <property type="entry name" value="SBP_bac_3"/>
    <property type="match status" value="1"/>
</dbReference>
<dbReference type="GO" id="GO:0030288">
    <property type="term" value="C:outer membrane-bounded periplasmic space"/>
    <property type="evidence" value="ECO:0007669"/>
    <property type="project" value="TreeGrafter"/>
</dbReference>
<accession>A0A085GFF7</accession>
<dbReference type="GO" id="GO:0005576">
    <property type="term" value="C:extracellular region"/>
    <property type="evidence" value="ECO:0007669"/>
    <property type="project" value="TreeGrafter"/>
</dbReference>